<dbReference type="Proteomes" id="UP000276055">
    <property type="component" value="Unassembled WGS sequence"/>
</dbReference>
<sequence length="76" mass="8033">MAGKVTPGDPLGVPAFGGPLTQERRLFGSTWSSQQCLSPPVTPASTLRNTATRRVPVPVPQGKNRQANHPAATDTR</sequence>
<reference evidence="2 3" key="1">
    <citation type="submission" date="2018-10" db="EMBL/GenBank/DDBJ databases">
        <title>Genomic Encyclopedia of Type Strains, Phase IV (KMG-IV): sequencing the most valuable type-strain genomes for metagenomic binning, comparative biology and taxonomic classification.</title>
        <authorList>
            <person name="Goeker M."/>
        </authorList>
    </citation>
    <scope>NUCLEOTIDE SEQUENCE [LARGE SCALE GENOMIC DNA]</scope>
    <source>
        <strain evidence="2 3">DSM 25586</strain>
    </source>
</reference>
<evidence type="ECO:0000313" key="3">
    <source>
        <dbReference type="Proteomes" id="UP000276055"/>
    </source>
</evidence>
<evidence type="ECO:0000313" key="2">
    <source>
        <dbReference type="EMBL" id="RKR18641.1"/>
    </source>
</evidence>
<accession>A0A495EPR7</accession>
<feature type="region of interest" description="Disordered" evidence="1">
    <location>
        <begin position="31"/>
        <end position="76"/>
    </location>
</feature>
<dbReference type="AlphaFoldDB" id="A0A495EPR7"/>
<dbReference type="EMBL" id="RBIR01000006">
    <property type="protein sequence ID" value="RKR18641.1"/>
    <property type="molecule type" value="Genomic_DNA"/>
</dbReference>
<evidence type="ECO:0000256" key="1">
    <source>
        <dbReference type="SAM" id="MobiDB-lite"/>
    </source>
</evidence>
<organism evidence="2 3">
    <name type="scientific">Arthrobacter oryzae</name>
    <dbReference type="NCBI Taxonomy" id="409290"/>
    <lineage>
        <taxon>Bacteria</taxon>
        <taxon>Bacillati</taxon>
        <taxon>Actinomycetota</taxon>
        <taxon>Actinomycetes</taxon>
        <taxon>Micrococcales</taxon>
        <taxon>Micrococcaceae</taxon>
        <taxon>Arthrobacter</taxon>
    </lineage>
</organism>
<gene>
    <name evidence="2" type="ORF">C8D78_2838</name>
</gene>
<comment type="caution">
    <text evidence="2">The sequence shown here is derived from an EMBL/GenBank/DDBJ whole genome shotgun (WGS) entry which is preliminary data.</text>
</comment>
<name>A0A495EPR7_9MICC</name>
<proteinExistence type="predicted"/>
<feature type="compositionally biased region" description="Polar residues" evidence="1">
    <location>
        <begin position="31"/>
        <end position="52"/>
    </location>
</feature>
<protein>
    <submittedName>
        <fullName evidence="2">Uncharacterized protein</fullName>
    </submittedName>
</protein>